<dbReference type="SMART" id="SM00642">
    <property type="entry name" value="Aamy"/>
    <property type="match status" value="1"/>
</dbReference>
<comment type="caution">
    <text evidence="8">The sequence shown here is derived from an EMBL/GenBank/DDBJ whole genome shotgun (WGS) entry which is preliminary data.</text>
</comment>
<comment type="cofactor">
    <cofactor evidence="1">
        <name>Ca(2+)</name>
        <dbReference type="ChEBI" id="CHEBI:29108"/>
    </cofactor>
</comment>
<evidence type="ECO:0000256" key="1">
    <source>
        <dbReference type="ARBA" id="ARBA00001913"/>
    </source>
</evidence>
<evidence type="ECO:0000256" key="2">
    <source>
        <dbReference type="ARBA" id="ARBA00008061"/>
    </source>
</evidence>
<dbReference type="CDD" id="cd11318">
    <property type="entry name" value="AmyAc_bac_fung_AmyA"/>
    <property type="match status" value="1"/>
</dbReference>
<dbReference type="Gene3D" id="2.40.30.140">
    <property type="match status" value="1"/>
</dbReference>
<keyword evidence="3" id="KW-0479">Metal-binding</keyword>
<dbReference type="NCBIfam" id="NF006968">
    <property type="entry name" value="PRK09441.1-1"/>
    <property type="match status" value="1"/>
</dbReference>
<evidence type="ECO:0000313" key="8">
    <source>
        <dbReference type="EMBL" id="OQP50114.1"/>
    </source>
</evidence>
<dbReference type="PANTHER" id="PTHR43447">
    <property type="entry name" value="ALPHA-AMYLASE"/>
    <property type="match status" value="1"/>
</dbReference>
<reference evidence="8 9" key="1">
    <citation type="submission" date="2016-04" db="EMBL/GenBank/DDBJ databases">
        <authorList>
            <person name="Chen L."/>
            <person name="Zhuang W."/>
            <person name="Wang G."/>
        </authorList>
    </citation>
    <scope>NUCLEOTIDE SEQUENCE [LARGE SCALE GENOMIC DNA]</scope>
    <source>
        <strain evidence="9">GR20</strain>
    </source>
</reference>
<dbReference type="Pfam" id="PF09154">
    <property type="entry name" value="Alpha-amy_C_pro"/>
    <property type="match status" value="1"/>
</dbReference>
<keyword evidence="9" id="KW-1185">Reference proteome</keyword>
<gene>
    <name evidence="8" type="ORF">A4D02_27150</name>
</gene>
<evidence type="ECO:0000259" key="7">
    <source>
        <dbReference type="SMART" id="SM00642"/>
    </source>
</evidence>
<evidence type="ECO:0000256" key="6">
    <source>
        <dbReference type="ARBA" id="ARBA00023295"/>
    </source>
</evidence>
<dbReference type="SUPFAM" id="SSF51011">
    <property type="entry name" value="Glycosyl hydrolase domain"/>
    <property type="match status" value="1"/>
</dbReference>
<dbReference type="NCBIfam" id="NF006969">
    <property type="entry name" value="PRK09441.1-2"/>
    <property type="match status" value="1"/>
</dbReference>
<dbReference type="Gene3D" id="2.60.40.1180">
    <property type="entry name" value="Golgi alpha-mannosidase II"/>
    <property type="match status" value="1"/>
</dbReference>
<dbReference type="Proteomes" id="UP000192277">
    <property type="component" value="Unassembled WGS sequence"/>
</dbReference>
<dbReference type="EMBL" id="LWBO01000007">
    <property type="protein sequence ID" value="OQP50114.1"/>
    <property type="molecule type" value="Genomic_DNA"/>
</dbReference>
<evidence type="ECO:0000256" key="3">
    <source>
        <dbReference type="ARBA" id="ARBA00022723"/>
    </source>
</evidence>
<name>A0ABX3P0T7_9BACT</name>
<keyword evidence="5" id="KW-0119">Carbohydrate metabolism</keyword>
<feature type="domain" description="Glycosyl hydrolase family 13 catalytic" evidence="7">
    <location>
        <begin position="4"/>
        <end position="414"/>
    </location>
</feature>
<dbReference type="InterPro" id="IPR006047">
    <property type="entry name" value="GH13_cat_dom"/>
</dbReference>
<dbReference type="PIRSF" id="PIRSF001021">
    <property type="entry name" value="Alph-amls_thrmst"/>
    <property type="match status" value="1"/>
</dbReference>
<dbReference type="InterPro" id="IPR013776">
    <property type="entry name" value="A-amylase_thermo"/>
</dbReference>
<dbReference type="SUPFAM" id="SSF51445">
    <property type="entry name" value="(Trans)glycosidases"/>
    <property type="match status" value="1"/>
</dbReference>
<dbReference type="InterPro" id="IPR017853">
    <property type="entry name" value="GH"/>
</dbReference>
<dbReference type="RefSeq" id="WP_041346805.1">
    <property type="nucleotide sequence ID" value="NZ_LWBO01000007.1"/>
</dbReference>
<dbReference type="InterPro" id="IPR015237">
    <property type="entry name" value="Alpha-amylase_C_pro"/>
</dbReference>
<evidence type="ECO:0000313" key="9">
    <source>
        <dbReference type="Proteomes" id="UP000192277"/>
    </source>
</evidence>
<evidence type="ECO:0000256" key="5">
    <source>
        <dbReference type="ARBA" id="ARBA00023277"/>
    </source>
</evidence>
<accession>A0ABX3P0T7</accession>
<organism evidence="8 9">
    <name type="scientific">Niastella koreensis</name>
    <dbReference type="NCBI Taxonomy" id="354356"/>
    <lineage>
        <taxon>Bacteria</taxon>
        <taxon>Pseudomonadati</taxon>
        <taxon>Bacteroidota</taxon>
        <taxon>Chitinophagia</taxon>
        <taxon>Chitinophagales</taxon>
        <taxon>Chitinophagaceae</taxon>
        <taxon>Niastella</taxon>
    </lineage>
</organism>
<comment type="similarity">
    <text evidence="2">Belongs to the glycosyl hydrolase 13 family.</text>
</comment>
<protein>
    <submittedName>
        <fullName evidence="8">Alpha-amylase</fullName>
    </submittedName>
</protein>
<proteinExistence type="inferred from homology"/>
<evidence type="ECO:0000256" key="4">
    <source>
        <dbReference type="ARBA" id="ARBA00022801"/>
    </source>
</evidence>
<keyword evidence="4" id="KW-0378">Hydrolase</keyword>
<keyword evidence="6" id="KW-0326">Glycosidase</keyword>
<dbReference type="InterPro" id="IPR013780">
    <property type="entry name" value="Glyco_hydro_b"/>
</dbReference>
<sequence>MTNGTIIQFFHWYYPADGSLWDHARDKAAELAKLGITACWLPPACKAQNGPDASGYDAYDLYDLGEFDQKGSVRTKYGTKEAYLGAIHTLNEKGIGVYADVVLNHKGGADEKERITVIRVNEEDRNEQLSEPFEIEAYTRFTFPGRKGKYSAFIWDHHCFTGVDYAADLQESSIFRIRNEYGDNWEDVVASEKGNYDFLMCADIEFRNPAVRDELKRWGEWFLKEAPFAGVRLDAVKHMSPAFIVEWLDHMRSLKPDLFAVGEYWAPEDLPVMLQFLEATQNKIALFDAPLHRNFFDASNKGKEYDLRNILKNSILETNPSLAVTIVANHDTQPVQLLEAPIQPWFRPLAYSLVLLREAGYPCVFYPDLYGAQYTIKDADGKAHEIKEEPCAHLPLLLTTRKLYGYGKQRDYFDAPDCIGWTREGIADQPGSGCAVVLSTGDAATKKMEMGAAHAGKVFVDCLGNRLEPVTIDEPGWAEFPVNAGSVSVWIEKHN</sequence>
<dbReference type="Pfam" id="PF00128">
    <property type="entry name" value="Alpha-amylase"/>
    <property type="match status" value="1"/>
</dbReference>
<dbReference type="Gene3D" id="3.20.20.80">
    <property type="entry name" value="Glycosidases"/>
    <property type="match status" value="1"/>
</dbReference>